<evidence type="ECO:0000256" key="3">
    <source>
        <dbReference type="ARBA" id="ARBA00023125"/>
    </source>
</evidence>
<dbReference type="InterPro" id="IPR058163">
    <property type="entry name" value="LysR-type_TF_proteobact-type"/>
</dbReference>
<accession>A0A317PJA3</accession>
<dbReference type="GO" id="GO:0006351">
    <property type="term" value="P:DNA-templated transcription"/>
    <property type="evidence" value="ECO:0007669"/>
    <property type="project" value="TreeGrafter"/>
</dbReference>
<dbReference type="SUPFAM" id="SSF46785">
    <property type="entry name" value="Winged helix' DNA-binding domain"/>
    <property type="match status" value="1"/>
</dbReference>
<evidence type="ECO:0000313" key="7">
    <source>
        <dbReference type="Proteomes" id="UP000246352"/>
    </source>
</evidence>
<evidence type="ECO:0000313" key="6">
    <source>
        <dbReference type="EMBL" id="PWV99847.1"/>
    </source>
</evidence>
<dbReference type="CDD" id="cd08472">
    <property type="entry name" value="PBP2_CrgA_like_3"/>
    <property type="match status" value="1"/>
</dbReference>
<keyword evidence="7" id="KW-1185">Reference proteome</keyword>
<dbReference type="Pfam" id="PF03466">
    <property type="entry name" value="LysR_substrate"/>
    <property type="match status" value="1"/>
</dbReference>
<dbReference type="InterPro" id="IPR005119">
    <property type="entry name" value="LysR_subst-bd"/>
</dbReference>
<dbReference type="InterPro" id="IPR036390">
    <property type="entry name" value="WH_DNA-bd_sf"/>
</dbReference>
<dbReference type="EMBL" id="QGTR01000003">
    <property type="protein sequence ID" value="PWV99847.1"/>
    <property type="molecule type" value="Genomic_DNA"/>
</dbReference>
<reference evidence="6 7" key="1">
    <citation type="submission" date="2018-05" db="EMBL/GenBank/DDBJ databases">
        <title>Genomic Encyclopedia of Type Strains, Phase IV (KMG-IV): sequencing the most valuable type-strain genomes for metagenomic binning, comparative biology and taxonomic classification.</title>
        <authorList>
            <person name="Goeker M."/>
        </authorList>
    </citation>
    <scope>NUCLEOTIDE SEQUENCE [LARGE SCALE GENOMIC DNA]</scope>
    <source>
        <strain evidence="6 7">DSM 16791</strain>
    </source>
</reference>
<dbReference type="FunFam" id="1.10.10.10:FF:000001">
    <property type="entry name" value="LysR family transcriptional regulator"/>
    <property type="match status" value="1"/>
</dbReference>
<proteinExistence type="inferred from homology"/>
<comment type="similarity">
    <text evidence="1">Belongs to the LysR transcriptional regulatory family.</text>
</comment>
<dbReference type="GO" id="GO:0003700">
    <property type="term" value="F:DNA-binding transcription factor activity"/>
    <property type="evidence" value="ECO:0007669"/>
    <property type="project" value="InterPro"/>
</dbReference>
<dbReference type="PROSITE" id="PS50931">
    <property type="entry name" value="HTH_LYSR"/>
    <property type="match status" value="1"/>
</dbReference>
<organism evidence="6 7">
    <name type="scientific">Hoeflea marina</name>
    <dbReference type="NCBI Taxonomy" id="274592"/>
    <lineage>
        <taxon>Bacteria</taxon>
        <taxon>Pseudomonadati</taxon>
        <taxon>Pseudomonadota</taxon>
        <taxon>Alphaproteobacteria</taxon>
        <taxon>Hyphomicrobiales</taxon>
        <taxon>Rhizobiaceae</taxon>
        <taxon>Hoeflea</taxon>
    </lineage>
</organism>
<dbReference type="OrthoDB" id="9786526at2"/>
<evidence type="ECO:0000256" key="1">
    <source>
        <dbReference type="ARBA" id="ARBA00009437"/>
    </source>
</evidence>
<dbReference type="PANTHER" id="PTHR30537:SF17">
    <property type="entry name" value="LYSR-FAMILY REGULATORY PROTEIN"/>
    <property type="match status" value="1"/>
</dbReference>
<evidence type="ECO:0000259" key="5">
    <source>
        <dbReference type="PROSITE" id="PS50931"/>
    </source>
</evidence>
<evidence type="ECO:0000256" key="2">
    <source>
        <dbReference type="ARBA" id="ARBA00023015"/>
    </source>
</evidence>
<comment type="caution">
    <text evidence="6">The sequence shown here is derived from an EMBL/GenBank/DDBJ whole genome shotgun (WGS) entry which is preliminary data.</text>
</comment>
<keyword evidence="3" id="KW-0238">DNA-binding</keyword>
<keyword evidence="2" id="KW-0805">Transcription regulation</keyword>
<dbReference type="RefSeq" id="WP_110032132.1">
    <property type="nucleotide sequence ID" value="NZ_QGTR01000003.1"/>
</dbReference>
<dbReference type="GO" id="GO:0043565">
    <property type="term" value="F:sequence-specific DNA binding"/>
    <property type="evidence" value="ECO:0007669"/>
    <property type="project" value="TreeGrafter"/>
</dbReference>
<feature type="domain" description="HTH lysR-type" evidence="5">
    <location>
        <begin position="1"/>
        <end position="59"/>
    </location>
</feature>
<dbReference type="SUPFAM" id="SSF53850">
    <property type="entry name" value="Periplasmic binding protein-like II"/>
    <property type="match status" value="1"/>
</dbReference>
<dbReference type="AlphaFoldDB" id="A0A317PJA3"/>
<protein>
    <submittedName>
        <fullName evidence="6">LysR family transcriptional regulator</fullName>
    </submittedName>
</protein>
<dbReference type="Pfam" id="PF00126">
    <property type="entry name" value="HTH_1"/>
    <property type="match status" value="1"/>
</dbReference>
<sequence>MDQLSAMRAFVRVVEMSNFTRAAEALSMPKATVTNLIQGLEAHLKTKLLNRTTRRVMVTTDGALYYERATRIISELDELDGSLSSSHALPSGRLRVEMAGAFADWLVIPALGDFHARYPEIRIDLGVGDRTVDYLAENVDCALRGGVPADQTLIARRITEVAVVTCAAPGYLERYGMPLHPSDLERDHHCVSYFAAQKNRTMTLDFTREGEEIEIDARYVVSVNDARSYLTAALSGLGVAPLPWFMAADLVASGDLVRVLSDWTTAPIPLYVVYPPNRHLSNKVRVFVDWMVKLLDTGRLNAEPAG</sequence>
<dbReference type="InterPro" id="IPR036388">
    <property type="entry name" value="WH-like_DNA-bd_sf"/>
</dbReference>
<dbReference type="Proteomes" id="UP000246352">
    <property type="component" value="Unassembled WGS sequence"/>
</dbReference>
<dbReference type="Gene3D" id="3.40.190.10">
    <property type="entry name" value="Periplasmic binding protein-like II"/>
    <property type="match status" value="2"/>
</dbReference>
<dbReference type="PANTHER" id="PTHR30537">
    <property type="entry name" value="HTH-TYPE TRANSCRIPTIONAL REGULATOR"/>
    <property type="match status" value="1"/>
</dbReference>
<evidence type="ECO:0000256" key="4">
    <source>
        <dbReference type="ARBA" id="ARBA00023163"/>
    </source>
</evidence>
<keyword evidence="4" id="KW-0804">Transcription</keyword>
<dbReference type="InterPro" id="IPR000847">
    <property type="entry name" value="LysR_HTH_N"/>
</dbReference>
<gene>
    <name evidence="6" type="ORF">DFR52_10344</name>
</gene>
<dbReference type="Gene3D" id="1.10.10.10">
    <property type="entry name" value="Winged helix-like DNA-binding domain superfamily/Winged helix DNA-binding domain"/>
    <property type="match status" value="1"/>
</dbReference>
<name>A0A317PJA3_9HYPH</name>